<evidence type="ECO:0000313" key="1">
    <source>
        <dbReference type="EMBL" id="MPC76899.1"/>
    </source>
</evidence>
<sequence>MRGNDGVAVRSGVCLGSHHRGQGCAARGSCSLYVTAAVLLGIQPHALATLRCVVRLLFDFKNLELY</sequence>
<gene>
    <name evidence="1" type="ORF">E2C01_071334</name>
</gene>
<accession>A0A5B7I4V2</accession>
<dbReference type="EMBL" id="VSRR010044498">
    <property type="protein sequence ID" value="MPC76899.1"/>
    <property type="molecule type" value="Genomic_DNA"/>
</dbReference>
<proteinExistence type="predicted"/>
<comment type="caution">
    <text evidence="1">The sequence shown here is derived from an EMBL/GenBank/DDBJ whole genome shotgun (WGS) entry which is preliminary data.</text>
</comment>
<keyword evidence="2" id="KW-1185">Reference proteome</keyword>
<dbReference type="AlphaFoldDB" id="A0A5B7I4V2"/>
<reference evidence="1 2" key="1">
    <citation type="submission" date="2019-05" db="EMBL/GenBank/DDBJ databases">
        <title>Another draft genome of Portunus trituberculatus and its Hox gene families provides insights of decapod evolution.</title>
        <authorList>
            <person name="Jeong J.-H."/>
            <person name="Song I."/>
            <person name="Kim S."/>
            <person name="Choi T."/>
            <person name="Kim D."/>
            <person name="Ryu S."/>
            <person name="Kim W."/>
        </authorList>
    </citation>
    <scope>NUCLEOTIDE SEQUENCE [LARGE SCALE GENOMIC DNA]</scope>
    <source>
        <tissue evidence="1">Muscle</tissue>
    </source>
</reference>
<protein>
    <submittedName>
        <fullName evidence="1">Uncharacterized protein</fullName>
    </submittedName>
</protein>
<name>A0A5B7I4V2_PORTR</name>
<dbReference type="Proteomes" id="UP000324222">
    <property type="component" value="Unassembled WGS sequence"/>
</dbReference>
<organism evidence="1 2">
    <name type="scientific">Portunus trituberculatus</name>
    <name type="common">Swimming crab</name>
    <name type="synonym">Neptunus trituberculatus</name>
    <dbReference type="NCBI Taxonomy" id="210409"/>
    <lineage>
        <taxon>Eukaryota</taxon>
        <taxon>Metazoa</taxon>
        <taxon>Ecdysozoa</taxon>
        <taxon>Arthropoda</taxon>
        <taxon>Crustacea</taxon>
        <taxon>Multicrustacea</taxon>
        <taxon>Malacostraca</taxon>
        <taxon>Eumalacostraca</taxon>
        <taxon>Eucarida</taxon>
        <taxon>Decapoda</taxon>
        <taxon>Pleocyemata</taxon>
        <taxon>Brachyura</taxon>
        <taxon>Eubrachyura</taxon>
        <taxon>Portunoidea</taxon>
        <taxon>Portunidae</taxon>
        <taxon>Portuninae</taxon>
        <taxon>Portunus</taxon>
    </lineage>
</organism>
<evidence type="ECO:0000313" key="2">
    <source>
        <dbReference type="Proteomes" id="UP000324222"/>
    </source>
</evidence>